<evidence type="ECO:0000256" key="7">
    <source>
        <dbReference type="ARBA" id="ARBA00023136"/>
    </source>
</evidence>
<name>A0A1G8XZD8_9FIRM</name>
<dbReference type="GO" id="GO:0005886">
    <property type="term" value="C:plasma membrane"/>
    <property type="evidence" value="ECO:0007669"/>
    <property type="project" value="UniProtKB-SubCell"/>
</dbReference>
<dbReference type="PANTHER" id="PTHR33451">
    <property type="entry name" value="MALATE-2H(+)/NA(+)-LACTATE ANTIPORTER"/>
    <property type="match status" value="1"/>
</dbReference>
<evidence type="ECO:0000313" key="11">
    <source>
        <dbReference type="EMBL" id="SDJ95883.1"/>
    </source>
</evidence>
<feature type="transmembrane region" description="Helical" evidence="9">
    <location>
        <begin position="227"/>
        <end position="250"/>
    </location>
</feature>
<dbReference type="OrthoDB" id="9762978at2"/>
<feature type="transmembrane region" description="Helical" evidence="9">
    <location>
        <begin position="427"/>
        <end position="445"/>
    </location>
</feature>
<keyword evidence="4" id="KW-1003">Cell membrane</keyword>
<keyword evidence="12" id="KW-1185">Reference proteome</keyword>
<evidence type="ECO:0000256" key="3">
    <source>
        <dbReference type="ARBA" id="ARBA00022449"/>
    </source>
</evidence>
<dbReference type="Pfam" id="PF03553">
    <property type="entry name" value="Na_H_antiporter"/>
    <property type="match status" value="1"/>
</dbReference>
<dbReference type="Proteomes" id="UP000198718">
    <property type="component" value="Unassembled WGS sequence"/>
</dbReference>
<dbReference type="EMBL" id="FNFP01000001">
    <property type="protein sequence ID" value="SDJ95883.1"/>
    <property type="molecule type" value="Genomic_DNA"/>
</dbReference>
<dbReference type="RefSeq" id="WP_090549503.1">
    <property type="nucleotide sequence ID" value="NZ_FNFP01000001.1"/>
</dbReference>
<evidence type="ECO:0000313" key="12">
    <source>
        <dbReference type="Proteomes" id="UP000198718"/>
    </source>
</evidence>
<organism evidence="11 12">
    <name type="scientific">Natronincola ferrireducens</name>
    <dbReference type="NCBI Taxonomy" id="393762"/>
    <lineage>
        <taxon>Bacteria</taxon>
        <taxon>Bacillati</taxon>
        <taxon>Bacillota</taxon>
        <taxon>Clostridia</taxon>
        <taxon>Peptostreptococcales</taxon>
        <taxon>Natronincolaceae</taxon>
        <taxon>Natronincola</taxon>
    </lineage>
</organism>
<feature type="transmembrane region" description="Helical" evidence="9">
    <location>
        <begin position="143"/>
        <end position="161"/>
    </location>
</feature>
<proteinExistence type="inferred from homology"/>
<sequence length="460" mass="49814">MKDNIVKKQDAYCISLFSLILIAVCIFFNFSLFFGFLGGIIFSFLLLLKKGFSVDDLVQIILESLKECGLLYLLILLIGATISIWLSSGVVPAMIYYGFQYMQGMNFLFSAFVITSIMGIFMGTAVGTISTMGIALLGIGRGFGVPEGVLLGAIVSGAYIADKISPISGLLNLTLSTTQTTYKETLKAMTQTLVPVYILTVLIYYYIGKTYNVNGELDSLQEYQWAILDGFYISPLLLLLPLGVLCLTIVGVKIIPTISLALLGGIIVSTSLQGMPVFDVFHAMFFGFKGNTASSELNSILFSGGIKSMFEVVLIVGGAIALSGILEKSGLIRLMIHEAIAKTKSRSKLIFKTGVISSILTATTCDQAVGIIIPSRFLKDKYQELGLNNRILARTISDTGTVIAPLIPWNVNALIIGMISGVSITSYIPYAVLCYLFPIVTMIVGSEFKIEKAISIEMES</sequence>
<keyword evidence="7 9" id="KW-0472">Membrane</keyword>
<keyword evidence="5 9" id="KW-0812">Transmembrane</keyword>
<evidence type="ECO:0000256" key="1">
    <source>
        <dbReference type="ARBA" id="ARBA00004651"/>
    </source>
</evidence>
<accession>A0A1G8XZD8</accession>
<feature type="transmembrane region" description="Helical" evidence="9">
    <location>
        <begin position="70"/>
        <end position="95"/>
    </location>
</feature>
<dbReference type="AlphaFoldDB" id="A0A1G8XZD8"/>
<comment type="similarity">
    <text evidence="8">Belongs to the NhaC Na(+)/H(+) (TC 2.A.35) antiporter family.</text>
</comment>
<feature type="transmembrane region" description="Helical" evidence="9">
    <location>
        <begin position="262"/>
        <end position="288"/>
    </location>
</feature>
<keyword evidence="3" id="KW-0050">Antiport</keyword>
<evidence type="ECO:0000256" key="6">
    <source>
        <dbReference type="ARBA" id="ARBA00022989"/>
    </source>
</evidence>
<keyword evidence="6 9" id="KW-1133">Transmembrane helix</keyword>
<reference evidence="11 12" key="1">
    <citation type="submission" date="2016-10" db="EMBL/GenBank/DDBJ databases">
        <authorList>
            <person name="de Groot N.N."/>
        </authorList>
    </citation>
    <scope>NUCLEOTIDE SEQUENCE [LARGE SCALE GENOMIC DNA]</scope>
    <source>
        <strain evidence="11 12">DSM 18346</strain>
    </source>
</reference>
<evidence type="ECO:0000256" key="9">
    <source>
        <dbReference type="SAM" id="Phobius"/>
    </source>
</evidence>
<feature type="domain" description="Na+/H+ antiporter NhaC-like C-terminal" evidence="10">
    <location>
        <begin position="157"/>
        <end position="443"/>
    </location>
</feature>
<feature type="transmembrane region" description="Helical" evidence="9">
    <location>
        <begin position="12"/>
        <end position="45"/>
    </location>
</feature>
<dbReference type="InterPro" id="IPR018461">
    <property type="entry name" value="Na/H_Antiport_NhaC-like_C"/>
</dbReference>
<dbReference type="PANTHER" id="PTHR33451:SF3">
    <property type="entry name" value="MALATE-2H(+)_NA(+)-LACTATE ANTIPORTER"/>
    <property type="match status" value="1"/>
</dbReference>
<keyword evidence="2" id="KW-0813">Transport</keyword>
<feature type="transmembrane region" description="Helical" evidence="9">
    <location>
        <begin position="188"/>
        <end position="207"/>
    </location>
</feature>
<gene>
    <name evidence="11" type="ORF">SAMN05660472_00376</name>
</gene>
<protein>
    <submittedName>
        <fullName evidence="11">Transporter, NhaC family (TC 2.A.35)</fullName>
    </submittedName>
</protein>
<evidence type="ECO:0000256" key="8">
    <source>
        <dbReference type="ARBA" id="ARBA00038435"/>
    </source>
</evidence>
<dbReference type="InterPro" id="IPR052180">
    <property type="entry name" value="NhaC_Na-H+_Antiporter"/>
</dbReference>
<feature type="transmembrane region" description="Helical" evidence="9">
    <location>
        <begin position="400"/>
        <end position="421"/>
    </location>
</feature>
<evidence type="ECO:0000256" key="2">
    <source>
        <dbReference type="ARBA" id="ARBA00022448"/>
    </source>
</evidence>
<feature type="transmembrane region" description="Helical" evidence="9">
    <location>
        <begin position="107"/>
        <end position="137"/>
    </location>
</feature>
<evidence type="ECO:0000259" key="10">
    <source>
        <dbReference type="Pfam" id="PF03553"/>
    </source>
</evidence>
<dbReference type="GO" id="GO:0015297">
    <property type="term" value="F:antiporter activity"/>
    <property type="evidence" value="ECO:0007669"/>
    <property type="project" value="UniProtKB-KW"/>
</dbReference>
<comment type="subcellular location">
    <subcellularLocation>
        <location evidence="1">Cell membrane</location>
        <topology evidence="1">Multi-pass membrane protein</topology>
    </subcellularLocation>
</comment>
<evidence type="ECO:0000256" key="4">
    <source>
        <dbReference type="ARBA" id="ARBA00022475"/>
    </source>
</evidence>
<evidence type="ECO:0000256" key="5">
    <source>
        <dbReference type="ARBA" id="ARBA00022692"/>
    </source>
</evidence>
<feature type="transmembrane region" description="Helical" evidence="9">
    <location>
        <begin position="308"/>
        <end position="326"/>
    </location>
</feature>